<dbReference type="SUPFAM" id="SSF56645">
    <property type="entry name" value="Acyl-CoA dehydrogenase NM domain-like"/>
    <property type="match status" value="1"/>
</dbReference>
<dbReference type="GO" id="GO:0051598">
    <property type="term" value="P:meiotic recombination checkpoint signaling"/>
    <property type="evidence" value="ECO:0007669"/>
    <property type="project" value="TreeGrafter"/>
</dbReference>
<keyword evidence="9" id="KW-0067">ATP-binding</keyword>
<dbReference type="Pfam" id="PF23242">
    <property type="entry name" value="AAA_lid_TRIP13_C"/>
    <property type="match status" value="1"/>
</dbReference>
<dbReference type="Pfam" id="PF02771">
    <property type="entry name" value="Acyl-CoA_dh_N"/>
    <property type="match status" value="1"/>
</dbReference>
<dbReference type="Gene3D" id="3.40.50.300">
    <property type="entry name" value="P-loop containing nucleotide triphosphate hydrolases"/>
    <property type="match status" value="1"/>
</dbReference>
<evidence type="ECO:0000256" key="4">
    <source>
        <dbReference type="ARBA" id="ARBA00022617"/>
    </source>
</evidence>
<dbReference type="InterPro" id="IPR046373">
    <property type="entry name" value="Acyl-CoA_Oxase/DH_mid-dom_sf"/>
</dbReference>
<dbReference type="GO" id="GO:0005634">
    <property type="term" value="C:nucleus"/>
    <property type="evidence" value="ECO:0007669"/>
    <property type="project" value="TreeGrafter"/>
</dbReference>
<dbReference type="GO" id="GO:0005694">
    <property type="term" value="C:chromosome"/>
    <property type="evidence" value="ECO:0007669"/>
    <property type="project" value="TreeGrafter"/>
</dbReference>
<evidence type="ECO:0000256" key="10">
    <source>
        <dbReference type="ARBA" id="ARBA00023004"/>
    </source>
</evidence>
<keyword evidence="12" id="KW-1133">Transmembrane helix</keyword>
<dbReference type="SMART" id="SM00382">
    <property type="entry name" value="AAA"/>
    <property type="match status" value="1"/>
</dbReference>
<comment type="similarity">
    <text evidence="2">Belongs to the AAA ATPase family. PCH2 subfamily.</text>
</comment>
<evidence type="ECO:0000256" key="2">
    <source>
        <dbReference type="ARBA" id="ARBA00007271"/>
    </source>
</evidence>
<keyword evidence="6" id="KW-0479">Metal-binding</keyword>
<feature type="transmembrane region" description="Helical" evidence="12">
    <location>
        <begin position="567"/>
        <end position="594"/>
    </location>
</feature>
<accession>A0A2P6NA02</accession>
<evidence type="ECO:0000256" key="5">
    <source>
        <dbReference type="ARBA" id="ARBA00022630"/>
    </source>
</evidence>
<dbReference type="InterPro" id="IPR003593">
    <property type="entry name" value="AAA+_ATPase"/>
</dbReference>
<keyword evidence="7" id="KW-0547">Nucleotide-binding</keyword>
<dbReference type="InterPro" id="IPR003960">
    <property type="entry name" value="ATPase_AAA_CS"/>
</dbReference>
<dbReference type="Pfam" id="PF00004">
    <property type="entry name" value="AAA"/>
    <property type="match status" value="1"/>
</dbReference>
<sequence length="1381" mass="155098">MTEVEVRVRTEDNTRKELTRFNVQTYLLSNTIVIRTNSVVECPVPSSMTEVSSIRIYHSSNIHMQSKTCHLNQVLSGDPHQLPIYVYFLHRDEGEFTMDTDDNETTGGTQTVLPSETLDTLWESLYYGEAMKENLLNYSRMIQHLARAKVNPNIISFNKVVLLHGPPGTGKTSLCKALTQKLSIQSLQYKHHFLIEVNSHSLFSKWFSESGKKVMQLFNNVKQYLEDDETFVYVLIDEVESLSAARKAAVSGNEPSDSIRVVNALLTQLDSLKYFKNVMVLCTSNITGAIDVAFVDRADVKMFVDNPAAPVIYDILSSCIVHLVQVGIILSTRQIELYDVHEVKTGTVRVDVPSSVISFRLYEISKRCSQMKVSARSLRKLPLNVMANSNLTTIATSNNRNSEKKMGLFEQSLLGGEDLHLSPSEKENILRKINNQWKGAKLVMPFFMLVSACCGIGLILAAIILKDTSLLIYLPAAVLGIFVYGFMAWMWNKMAARHQAVAAKLFEEQYIGSWKFEPHTWRDFAKYLFQREATTFKVLAYFFGFILTGGLILFIILAATLRDANVGIIFGITMGSPLFMVLFLSALIGGFTLYPRYRSYSPTVHCCVLGRGSVYLLGNMYTLQPAAAYSSPTIFNLNSVTLEEKMIETNLTKILRFDLTTRVKNSESNLTLEIPVPDQFVQNVSQWMYTLAAGYTMEVRNTIEGAGTKRETVPECKPTMYVRANEITAYNADKRLDLLGRNGTVYHLSNYEVLAPDSEHHLHLGTFQRSDLDGTRIQFIVAASTNHKKRANRDESIEYRVPLFSLLNLHCFVLSVSCVFVSTKLHIQVTHFDLQPTRMTTNLRVITAEEVAKHNSDGDCWLIIHDKVYDVTPFLPNHPGGKKVVLKEAGKECSAKFDSLHNADILKQHGPGLQIGVLAGSKEAKQLQGDDKNRKSVASQLPKNKIHYLENLPQFGDGIPFGDPMWYQGASSTFYNETHIAFRASVREMIDREILPNCHKWDEEKKIPREIYKQAYDGGWLPGVIGAPWPTAYAGSHIAGGVKPEEWDAFHELILLDEVARCGSGGVCWALAGGLSIGLPPVMRYGSEAMKKRVASECLRGEKIICLAITEPYAGSDVANLRCEAKLSEDGKYYTVNGEKKWITNGVFADYFTVAVRTGDTESGMFGLSMLLIERTMPGVSTRQMNCSGVWPSGTAYVTFEDVKVPVENLIGNENEGFKSILSNFNHERWAIVVQCTRFARVCFEEAFKYAHKRKAFGKRLVDQPVIRNKLAHMARQIEATQSWLELVTFQMTRLPYKQQAQLLGGPIALLKAQATQTFDYCAKEATQIFGGLAYTRGGQGEKVERLYREVRAYSIPGGSEEIMLDLGIRQAMRRFPESKA</sequence>
<dbReference type="GO" id="GO:0007131">
    <property type="term" value="P:reciprocal meiotic recombination"/>
    <property type="evidence" value="ECO:0007669"/>
    <property type="project" value="TreeGrafter"/>
</dbReference>
<dbReference type="GO" id="GO:0016887">
    <property type="term" value="F:ATP hydrolysis activity"/>
    <property type="evidence" value="ECO:0007669"/>
    <property type="project" value="InterPro"/>
</dbReference>
<dbReference type="InterPro" id="IPR037069">
    <property type="entry name" value="AcylCoA_DH/ox_N_sf"/>
</dbReference>
<dbReference type="InterPro" id="IPR027417">
    <property type="entry name" value="P-loop_NTPase"/>
</dbReference>
<dbReference type="SUPFAM" id="SSF55856">
    <property type="entry name" value="Cytochrome b5-like heme/steroid binding domain"/>
    <property type="match status" value="1"/>
</dbReference>
<feature type="transmembrane region" description="Helical" evidence="12">
    <location>
        <begin position="470"/>
        <end position="491"/>
    </location>
</feature>
<dbReference type="PANTHER" id="PTHR45991">
    <property type="entry name" value="PACHYTENE CHECKPOINT PROTEIN 2"/>
    <property type="match status" value="1"/>
</dbReference>
<name>A0A2P6NA02_9EUKA</name>
<proteinExistence type="inferred from homology"/>
<evidence type="ECO:0000256" key="6">
    <source>
        <dbReference type="ARBA" id="ARBA00022723"/>
    </source>
</evidence>
<dbReference type="GO" id="GO:0050660">
    <property type="term" value="F:flavin adenine dinucleotide binding"/>
    <property type="evidence" value="ECO:0007669"/>
    <property type="project" value="InterPro"/>
</dbReference>
<dbReference type="GO" id="GO:0005524">
    <property type="term" value="F:ATP binding"/>
    <property type="evidence" value="ECO:0007669"/>
    <property type="project" value="UniProtKB-KW"/>
</dbReference>
<feature type="domain" description="Cytochrome b5 heme-binding" evidence="13">
    <location>
        <begin position="843"/>
        <end position="919"/>
    </location>
</feature>
<keyword evidence="12" id="KW-0812">Transmembrane</keyword>
<organism evidence="14 15">
    <name type="scientific">Planoprotostelium fungivorum</name>
    <dbReference type="NCBI Taxonomy" id="1890364"/>
    <lineage>
        <taxon>Eukaryota</taxon>
        <taxon>Amoebozoa</taxon>
        <taxon>Evosea</taxon>
        <taxon>Variosea</taxon>
        <taxon>Cavosteliida</taxon>
        <taxon>Cavosteliaceae</taxon>
        <taxon>Planoprotostelium</taxon>
    </lineage>
</organism>
<dbReference type="OrthoDB" id="10042665at2759"/>
<dbReference type="InterPro" id="IPR013786">
    <property type="entry name" value="AcylCoA_DH/ox_N"/>
</dbReference>
<dbReference type="Proteomes" id="UP000241769">
    <property type="component" value="Unassembled WGS sequence"/>
</dbReference>
<evidence type="ECO:0000256" key="1">
    <source>
        <dbReference type="ARBA" id="ARBA00001974"/>
    </source>
</evidence>
<protein>
    <submittedName>
        <fullName evidence="14">Acyl-CoA dehydrogenase</fullName>
    </submittedName>
</protein>
<dbReference type="InterPro" id="IPR058249">
    <property type="entry name" value="Pch2_C"/>
</dbReference>
<keyword evidence="4" id="KW-0349">Heme</keyword>
<dbReference type="InterPro" id="IPR001199">
    <property type="entry name" value="Cyt_B5-like_heme/steroid-bd"/>
</dbReference>
<dbReference type="GO" id="GO:0046872">
    <property type="term" value="F:metal ion binding"/>
    <property type="evidence" value="ECO:0007669"/>
    <property type="project" value="UniProtKB-KW"/>
</dbReference>
<dbReference type="Gene3D" id="1.20.140.10">
    <property type="entry name" value="Butyryl-CoA Dehydrogenase, subunit A, domain 3"/>
    <property type="match status" value="1"/>
</dbReference>
<dbReference type="EMBL" id="MDYQ01000138">
    <property type="protein sequence ID" value="PRP80770.1"/>
    <property type="molecule type" value="Genomic_DNA"/>
</dbReference>
<dbReference type="InterPro" id="IPR003959">
    <property type="entry name" value="ATPase_AAA_core"/>
</dbReference>
<dbReference type="InterPro" id="IPR018506">
    <property type="entry name" value="Cyt_B5_heme-BS"/>
</dbReference>
<dbReference type="Gene3D" id="3.10.120.10">
    <property type="entry name" value="Cytochrome b5-like heme/steroid binding domain"/>
    <property type="match status" value="1"/>
</dbReference>
<comment type="similarity">
    <text evidence="3">Belongs to the acyl-CoA dehydrogenase family.</text>
</comment>
<dbReference type="InterPro" id="IPR044539">
    <property type="entry name" value="Pch2-like"/>
</dbReference>
<feature type="transmembrane region" description="Helical" evidence="12">
    <location>
        <begin position="442"/>
        <end position="464"/>
    </location>
</feature>
<dbReference type="Pfam" id="PF02770">
    <property type="entry name" value="Acyl-CoA_dh_M"/>
    <property type="match status" value="1"/>
</dbReference>
<dbReference type="InterPro" id="IPR009100">
    <property type="entry name" value="AcylCoA_DH/oxidase_NM_dom_sf"/>
</dbReference>
<dbReference type="SMART" id="SM01117">
    <property type="entry name" value="Cyt-b5"/>
    <property type="match status" value="1"/>
</dbReference>
<dbReference type="InterPro" id="IPR036400">
    <property type="entry name" value="Cyt_B5-like_heme/steroid_sf"/>
</dbReference>
<dbReference type="SUPFAM" id="SSF47203">
    <property type="entry name" value="Acyl-CoA dehydrogenase C-terminal domain-like"/>
    <property type="match status" value="1"/>
</dbReference>
<dbReference type="STRING" id="1890364.A0A2P6NA02"/>
<dbReference type="FunFam" id="3.40.50.300:FF:001494">
    <property type="entry name" value="Pachytene checkpoint component Pch2"/>
    <property type="match status" value="1"/>
</dbReference>
<dbReference type="Pfam" id="PF00441">
    <property type="entry name" value="Acyl-CoA_dh_1"/>
    <property type="match status" value="1"/>
</dbReference>
<evidence type="ECO:0000256" key="8">
    <source>
        <dbReference type="ARBA" id="ARBA00022827"/>
    </source>
</evidence>
<evidence type="ECO:0000256" key="9">
    <source>
        <dbReference type="ARBA" id="ARBA00022840"/>
    </source>
</evidence>
<dbReference type="PROSITE" id="PS50255">
    <property type="entry name" value="CYTOCHROME_B5_2"/>
    <property type="match status" value="1"/>
</dbReference>
<keyword evidence="8" id="KW-0274">FAD</keyword>
<keyword evidence="5" id="KW-0285">Flavoprotein</keyword>
<dbReference type="InterPro" id="IPR006091">
    <property type="entry name" value="Acyl-CoA_Oxase/DH_mid-dom"/>
</dbReference>
<dbReference type="PROSITE" id="PS00674">
    <property type="entry name" value="AAA"/>
    <property type="match status" value="1"/>
</dbReference>
<keyword evidence="11" id="KW-0469">Meiosis</keyword>
<dbReference type="InterPro" id="IPR009075">
    <property type="entry name" value="AcylCo_DH/oxidase_C"/>
</dbReference>
<dbReference type="GO" id="GO:0016627">
    <property type="term" value="F:oxidoreductase activity, acting on the CH-CH group of donors"/>
    <property type="evidence" value="ECO:0007669"/>
    <property type="project" value="InterPro"/>
</dbReference>
<reference evidence="14 15" key="1">
    <citation type="journal article" date="2018" name="Genome Biol. Evol.">
        <title>Multiple Roots of Fruiting Body Formation in Amoebozoa.</title>
        <authorList>
            <person name="Hillmann F."/>
            <person name="Forbes G."/>
            <person name="Novohradska S."/>
            <person name="Ferling I."/>
            <person name="Riege K."/>
            <person name="Groth M."/>
            <person name="Westermann M."/>
            <person name="Marz M."/>
            <person name="Spaller T."/>
            <person name="Winckler T."/>
            <person name="Schaap P."/>
            <person name="Glockner G."/>
        </authorList>
    </citation>
    <scope>NUCLEOTIDE SEQUENCE [LARGE SCALE GENOMIC DNA]</scope>
    <source>
        <strain evidence="14 15">Jena</strain>
    </source>
</reference>
<dbReference type="GO" id="GO:0020037">
    <property type="term" value="F:heme binding"/>
    <property type="evidence" value="ECO:0007669"/>
    <property type="project" value="InterPro"/>
</dbReference>
<comment type="caution">
    <text evidence="14">The sequence shown here is derived from an EMBL/GenBank/DDBJ whole genome shotgun (WGS) entry which is preliminary data.</text>
</comment>
<dbReference type="InParanoid" id="A0A2P6NA02"/>
<dbReference type="Gene3D" id="2.40.110.10">
    <property type="entry name" value="Butyryl-CoA Dehydrogenase, subunit A, domain 2"/>
    <property type="match status" value="1"/>
</dbReference>
<dbReference type="PROSITE" id="PS00191">
    <property type="entry name" value="CYTOCHROME_B5_1"/>
    <property type="match status" value="1"/>
</dbReference>
<evidence type="ECO:0000313" key="14">
    <source>
        <dbReference type="EMBL" id="PRP80770.1"/>
    </source>
</evidence>
<evidence type="ECO:0000256" key="7">
    <source>
        <dbReference type="ARBA" id="ARBA00022741"/>
    </source>
</evidence>
<feature type="transmembrane region" description="Helical" evidence="12">
    <location>
        <begin position="538"/>
        <end position="561"/>
    </location>
</feature>
<keyword evidence="15" id="KW-1185">Reference proteome</keyword>
<evidence type="ECO:0000256" key="3">
    <source>
        <dbReference type="ARBA" id="ARBA00009347"/>
    </source>
</evidence>
<dbReference type="InterPro" id="IPR036250">
    <property type="entry name" value="AcylCo_DH-like_C"/>
</dbReference>
<evidence type="ECO:0000259" key="13">
    <source>
        <dbReference type="PROSITE" id="PS50255"/>
    </source>
</evidence>
<dbReference type="Pfam" id="PF00173">
    <property type="entry name" value="Cyt-b5"/>
    <property type="match status" value="1"/>
</dbReference>
<evidence type="ECO:0000256" key="12">
    <source>
        <dbReference type="SAM" id="Phobius"/>
    </source>
</evidence>
<gene>
    <name evidence="14" type="ORF">PROFUN_11510</name>
</gene>
<evidence type="ECO:0000313" key="15">
    <source>
        <dbReference type="Proteomes" id="UP000241769"/>
    </source>
</evidence>
<comment type="cofactor">
    <cofactor evidence="1">
        <name>FAD</name>
        <dbReference type="ChEBI" id="CHEBI:57692"/>
    </cofactor>
</comment>
<dbReference type="SUPFAM" id="SSF52540">
    <property type="entry name" value="P-loop containing nucleoside triphosphate hydrolases"/>
    <property type="match status" value="1"/>
</dbReference>
<dbReference type="Gene3D" id="1.10.540.10">
    <property type="entry name" value="Acyl-CoA dehydrogenase/oxidase, N-terminal domain"/>
    <property type="match status" value="1"/>
</dbReference>
<keyword evidence="12" id="KW-0472">Membrane</keyword>
<dbReference type="PANTHER" id="PTHR45991:SF1">
    <property type="entry name" value="PACHYTENE CHECKPOINT PROTEIN 2 HOMOLOG"/>
    <property type="match status" value="1"/>
</dbReference>
<keyword evidence="10" id="KW-0408">Iron</keyword>
<evidence type="ECO:0000256" key="11">
    <source>
        <dbReference type="ARBA" id="ARBA00023254"/>
    </source>
</evidence>